<dbReference type="PROSITE" id="PS00636">
    <property type="entry name" value="DNAJ_1"/>
    <property type="match status" value="1"/>
</dbReference>
<dbReference type="PROSITE" id="PS50005">
    <property type="entry name" value="TPR"/>
    <property type="match status" value="1"/>
</dbReference>
<dbReference type="AlphaFoldDB" id="A0A8J6XWZ6"/>
<dbReference type="PRINTS" id="PR00625">
    <property type="entry name" value="JDOMAIN"/>
</dbReference>
<dbReference type="SUPFAM" id="SSF48452">
    <property type="entry name" value="TPR-like"/>
    <property type="match status" value="1"/>
</dbReference>
<dbReference type="InterPro" id="IPR001623">
    <property type="entry name" value="DnaJ_domain"/>
</dbReference>
<dbReference type="Pfam" id="PF14332">
    <property type="entry name" value="DUF4388"/>
    <property type="match status" value="1"/>
</dbReference>
<dbReference type="Gene3D" id="1.25.40.10">
    <property type="entry name" value="Tetratricopeptide repeat domain"/>
    <property type="match status" value="1"/>
</dbReference>
<dbReference type="InterPro" id="IPR025497">
    <property type="entry name" value="PatA-like_N"/>
</dbReference>
<dbReference type="Pfam" id="PF00226">
    <property type="entry name" value="DnaJ"/>
    <property type="match status" value="1"/>
</dbReference>
<dbReference type="PANTHER" id="PTHR44240">
    <property type="entry name" value="DNAJ DOMAIN (PROKARYOTIC HEAT SHOCK PROTEIN)-RELATED"/>
    <property type="match status" value="1"/>
</dbReference>
<feature type="repeat" description="TPR" evidence="1">
    <location>
        <begin position="422"/>
        <end position="455"/>
    </location>
</feature>
<evidence type="ECO:0000313" key="4">
    <source>
        <dbReference type="Proteomes" id="UP000648239"/>
    </source>
</evidence>
<dbReference type="Gene3D" id="1.10.287.110">
    <property type="entry name" value="DnaJ domain"/>
    <property type="match status" value="1"/>
</dbReference>
<evidence type="ECO:0000256" key="1">
    <source>
        <dbReference type="PROSITE-ProRule" id="PRU00339"/>
    </source>
</evidence>
<reference evidence="3 4" key="1">
    <citation type="submission" date="2020-08" db="EMBL/GenBank/DDBJ databases">
        <title>Acidobacteriota in marine sediments use diverse sulfur dissimilation pathways.</title>
        <authorList>
            <person name="Wasmund K."/>
        </authorList>
    </citation>
    <scope>NUCLEOTIDE SEQUENCE [LARGE SCALE GENOMIC DNA]</scope>
    <source>
        <strain evidence="3">MAG AM4</strain>
    </source>
</reference>
<evidence type="ECO:0000259" key="2">
    <source>
        <dbReference type="PROSITE" id="PS50076"/>
    </source>
</evidence>
<dbReference type="SMART" id="SM00271">
    <property type="entry name" value="DnaJ"/>
    <property type="match status" value="1"/>
</dbReference>
<dbReference type="EMBL" id="JACXWD010000001">
    <property type="protein sequence ID" value="MBD3866595.1"/>
    <property type="molecule type" value="Genomic_DNA"/>
</dbReference>
<evidence type="ECO:0000313" key="3">
    <source>
        <dbReference type="EMBL" id="MBD3866595.1"/>
    </source>
</evidence>
<dbReference type="SMART" id="SM00028">
    <property type="entry name" value="TPR"/>
    <property type="match status" value="2"/>
</dbReference>
<organism evidence="3 4">
    <name type="scientific">Candidatus Polarisedimenticola svalbardensis</name>
    <dbReference type="NCBI Taxonomy" id="2886004"/>
    <lineage>
        <taxon>Bacteria</taxon>
        <taxon>Pseudomonadati</taxon>
        <taxon>Acidobacteriota</taxon>
        <taxon>Candidatus Polarisedimenticolia</taxon>
        <taxon>Candidatus Polarisedimenticolales</taxon>
        <taxon>Candidatus Polarisedimenticolaceae</taxon>
        <taxon>Candidatus Polarisedimenticola</taxon>
    </lineage>
</organism>
<gene>
    <name evidence="3" type="ORF">IFK94_00575</name>
</gene>
<dbReference type="Proteomes" id="UP000648239">
    <property type="component" value="Unassembled WGS sequence"/>
</dbReference>
<name>A0A8J6XWZ6_9BACT</name>
<sequence>MSTGQSPERELSRLVAERGAARASGILTAMRGKHKRIFCFDQGVLVFATSNMLEEQFEEHMKDQGWVDAVDLEAARRVAESQGGNALAVLRTGNQLSDGDLAAAMDSYIRHLLAATLMWPDGRFQFADGRANLEGAVTGRLHTTAFILKHVMNYPSSMDKVRVRIGPPNIRITSTAAVEESIRLGALDQSHLQLLERCTEPVELPELFKDLPEDEEEKVYRTVYGMLLTGLLEPVGVEEPETEATLVSREEALAWLAKEGQADHYGILGLADDTTTDAIRESYYNLARKMHPDRFRSGPLQDLLGKVDSFFTYVTDAYNTLHDPVLRAEYDRQLAEEAAGNAPAEKTDTAYVARQNLIRGRELAAKKKFSEAAGFLDNALALDDDNVEILTELGKLLTLNPRRRAEGEGYLVRASALDPSYTASYLALAEFYGRTERYDEAAEMCRKVLNWEPANELANTVLKELGKGGRKEGLFRGLFGG</sequence>
<proteinExistence type="predicted"/>
<keyword evidence="1" id="KW-0802">TPR repeat</keyword>
<dbReference type="InterPro" id="IPR036869">
    <property type="entry name" value="J_dom_sf"/>
</dbReference>
<accession>A0A8J6XWZ6</accession>
<dbReference type="InterPro" id="IPR019734">
    <property type="entry name" value="TPR_rpt"/>
</dbReference>
<dbReference type="PANTHER" id="PTHR44240:SF10">
    <property type="entry name" value="J DOMAIN-CONTAINING PROTEIN"/>
    <property type="match status" value="1"/>
</dbReference>
<comment type="caution">
    <text evidence="3">The sequence shown here is derived from an EMBL/GenBank/DDBJ whole genome shotgun (WGS) entry which is preliminary data.</text>
</comment>
<dbReference type="InterPro" id="IPR018253">
    <property type="entry name" value="DnaJ_domain_CS"/>
</dbReference>
<feature type="domain" description="J" evidence="2">
    <location>
        <begin position="263"/>
        <end position="334"/>
    </location>
</feature>
<dbReference type="InterPro" id="IPR011990">
    <property type="entry name" value="TPR-like_helical_dom_sf"/>
</dbReference>
<dbReference type="InterPro" id="IPR052276">
    <property type="entry name" value="Diphthamide-biosynth_chaperone"/>
</dbReference>
<dbReference type="CDD" id="cd06257">
    <property type="entry name" value="DnaJ"/>
    <property type="match status" value="1"/>
</dbReference>
<protein>
    <submittedName>
        <fullName evidence="3">DnaJ domain-containing protein</fullName>
    </submittedName>
</protein>
<dbReference type="PROSITE" id="PS50076">
    <property type="entry name" value="DNAJ_2"/>
    <property type="match status" value="1"/>
</dbReference>
<dbReference type="SUPFAM" id="SSF46565">
    <property type="entry name" value="Chaperone J-domain"/>
    <property type="match status" value="1"/>
</dbReference>